<sequence length="149" mass="16718">MRLTLALVALSMAASTSAWIVTTGFWESSETDYCIPADLSQGEEVTVGDLPDSQRVFFFADDKCKDFEFSITEAGTTELQADIGSFQVLEFEDGDDEDDDDVDEDDEDEDDVDEDDEDEDDEDEDDEDEDDEDEDDEDEDEDETDIAGL</sequence>
<organism evidence="3 4">
    <name type="scientific">Aspergillus pseudoustus</name>
    <dbReference type="NCBI Taxonomy" id="1810923"/>
    <lineage>
        <taxon>Eukaryota</taxon>
        <taxon>Fungi</taxon>
        <taxon>Dikarya</taxon>
        <taxon>Ascomycota</taxon>
        <taxon>Pezizomycotina</taxon>
        <taxon>Eurotiomycetes</taxon>
        <taxon>Eurotiomycetidae</taxon>
        <taxon>Eurotiales</taxon>
        <taxon>Aspergillaceae</taxon>
        <taxon>Aspergillus</taxon>
        <taxon>Aspergillus subgen. Nidulantes</taxon>
    </lineage>
</organism>
<name>A0ABR4JH29_9EURO</name>
<evidence type="ECO:0000313" key="3">
    <source>
        <dbReference type="EMBL" id="KAL2839349.1"/>
    </source>
</evidence>
<evidence type="ECO:0000256" key="1">
    <source>
        <dbReference type="SAM" id="MobiDB-lite"/>
    </source>
</evidence>
<accession>A0ABR4JH29</accession>
<dbReference type="Proteomes" id="UP001610446">
    <property type="component" value="Unassembled WGS sequence"/>
</dbReference>
<comment type="caution">
    <text evidence="3">The sequence shown here is derived from an EMBL/GenBank/DDBJ whole genome shotgun (WGS) entry which is preliminary data.</text>
</comment>
<feature type="chain" id="PRO_5047129418" evidence="2">
    <location>
        <begin position="19"/>
        <end position="149"/>
    </location>
</feature>
<feature type="signal peptide" evidence="2">
    <location>
        <begin position="1"/>
        <end position="18"/>
    </location>
</feature>
<proteinExistence type="predicted"/>
<feature type="region of interest" description="Disordered" evidence="1">
    <location>
        <begin position="91"/>
        <end position="149"/>
    </location>
</feature>
<evidence type="ECO:0000256" key="2">
    <source>
        <dbReference type="SAM" id="SignalP"/>
    </source>
</evidence>
<reference evidence="3 4" key="1">
    <citation type="submission" date="2024-07" db="EMBL/GenBank/DDBJ databases">
        <title>Section-level genome sequencing and comparative genomics of Aspergillus sections Usti and Cavernicolus.</title>
        <authorList>
            <consortium name="Lawrence Berkeley National Laboratory"/>
            <person name="Nybo J.L."/>
            <person name="Vesth T.C."/>
            <person name="Theobald S."/>
            <person name="Frisvad J.C."/>
            <person name="Larsen T.O."/>
            <person name="Kjaerboelling I."/>
            <person name="Rothschild-Mancinelli K."/>
            <person name="Lyhne E.K."/>
            <person name="Kogle M.E."/>
            <person name="Barry K."/>
            <person name="Clum A."/>
            <person name="Na H."/>
            <person name="Ledsgaard L."/>
            <person name="Lin J."/>
            <person name="Lipzen A."/>
            <person name="Kuo A."/>
            <person name="Riley R."/>
            <person name="Mondo S."/>
            <person name="Labutti K."/>
            <person name="Haridas S."/>
            <person name="Pangalinan J."/>
            <person name="Salamov A.A."/>
            <person name="Simmons B.A."/>
            <person name="Magnuson J.K."/>
            <person name="Chen J."/>
            <person name="Drula E."/>
            <person name="Henrissat B."/>
            <person name="Wiebenga A."/>
            <person name="Lubbers R.J."/>
            <person name="Gomes A.C."/>
            <person name="Makela M.R."/>
            <person name="Stajich J."/>
            <person name="Grigoriev I.V."/>
            <person name="Mortensen U.H."/>
            <person name="De Vries R.P."/>
            <person name="Baker S.E."/>
            <person name="Andersen M.R."/>
        </authorList>
    </citation>
    <scope>NUCLEOTIDE SEQUENCE [LARGE SCALE GENOMIC DNA]</scope>
    <source>
        <strain evidence="3 4">CBS 123904</strain>
    </source>
</reference>
<gene>
    <name evidence="3" type="ORF">BJY01DRAFT_250529</name>
</gene>
<evidence type="ECO:0000313" key="4">
    <source>
        <dbReference type="Proteomes" id="UP001610446"/>
    </source>
</evidence>
<keyword evidence="2" id="KW-0732">Signal</keyword>
<keyword evidence="4" id="KW-1185">Reference proteome</keyword>
<dbReference type="EMBL" id="JBFXLU010000134">
    <property type="protein sequence ID" value="KAL2839349.1"/>
    <property type="molecule type" value="Genomic_DNA"/>
</dbReference>
<protein>
    <submittedName>
        <fullName evidence="3">Uncharacterized protein</fullName>
    </submittedName>
</protein>